<dbReference type="GO" id="GO:0043541">
    <property type="term" value="C:UDP-N-acetylglucosamine transferase complex"/>
    <property type="evidence" value="ECO:0007669"/>
    <property type="project" value="TreeGrafter"/>
</dbReference>
<evidence type="ECO:0000256" key="5">
    <source>
        <dbReference type="ARBA" id="ARBA00032061"/>
    </source>
</evidence>
<evidence type="ECO:0000256" key="6">
    <source>
        <dbReference type="ARBA" id="ARBA00048184"/>
    </source>
</evidence>
<comment type="subcellular location">
    <subcellularLocation>
        <location evidence="7">Endoplasmic reticulum</location>
    </subcellularLocation>
</comment>
<keyword evidence="10" id="KW-1185">Reference proteome</keyword>
<feature type="domain" description="Glycosyl transferase family 28 C-terminal" evidence="8">
    <location>
        <begin position="9"/>
        <end position="177"/>
    </location>
</feature>
<dbReference type="AlphaFoldDB" id="A0AAQ3R889"/>
<dbReference type="PANTHER" id="PTHR47043:SF1">
    <property type="entry name" value="UDP-N-ACETYLGLUCOSAMINE TRANSFERASE SUBUNIT ALG13"/>
    <property type="match status" value="1"/>
</dbReference>
<evidence type="ECO:0000256" key="1">
    <source>
        <dbReference type="ARBA" id="ARBA00011198"/>
    </source>
</evidence>
<comment type="function">
    <text evidence="4 7">Involved in protein N-glycosylation. Essential for the second step of the dolichol-linked oligosaccharide pathway.</text>
</comment>
<organism evidence="9 10">
    <name type="scientific">Acrodontium crateriforme</name>
    <dbReference type="NCBI Taxonomy" id="150365"/>
    <lineage>
        <taxon>Eukaryota</taxon>
        <taxon>Fungi</taxon>
        <taxon>Dikarya</taxon>
        <taxon>Ascomycota</taxon>
        <taxon>Pezizomycotina</taxon>
        <taxon>Dothideomycetes</taxon>
        <taxon>Dothideomycetidae</taxon>
        <taxon>Mycosphaerellales</taxon>
        <taxon>Teratosphaeriaceae</taxon>
        <taxon>Acrodontium</taxon>
    </lineage>
</organism>
<dbReference type="InterPro" id="IPR007235">
    <property type="entry name" value="Glyco_trans_28_C"/>
</dbReference>
<comment type="catalytic activity">
    <reaction evidence="6">
        <text>an N-acetyl-alpha-D-glucosaminyl-diphospho-di-trans,poly-cis-dolichol + UDP-N-acetyl-alpha-D-glucosamine = an N,N'-diacetylchitobiosyl-diphospho-di-trans,poly-cis-dolichol + UDP + H(+)</text>
        <dbReference type="Rhea" id="RHEA:23380"/>
        <dbReference type="Rhea" id="RHEA-COMP:19507"/>
        <dbReference type="Rhea" id="RHEA-COMP:19510"/>
        <dbReference type="ChEBI" id="CHEBI:15378"/>
        <dbReference type="ChEBI" id="CHEBI:57269"/>
        <dbReference type="ChEBI" id="CHEBI:57705"/>
        <dbReference type="ChEBI" id="CHEBI:58223"/>
        <dbReference type="ChEBI" id="CHEBI:58427"/>
        <dbReference type="EC" id="2.4.1.141"/>
    </reaction>
</comment>
<dbReference type="Gene3D" id="3.40.50.2000">
    <property type="entry name" value="Glycogen Phosphorylase B"/>
    <property type="match status" value="1"/>
</dbReference>
<dbReference type="EMBL" id="CP138585">
    <property type="protein sequence ID" value="WPH01409.1"/>
    <property type="molecule type" value="Genomic_DNA"/>
</dbReference>
<comment type="similarity">
    <text evidence="7">Belongs to the glycosyltransferase 28 family.</text>
</comment>
<evidence type="ECO:0000313" key="10">
    <source>
        <dbReference type="Proteomes" id="UP001303373"/>
    </source>
</evidence>
<sequence>MAPTSTKKTCFLTVGATASFLPLVSAALTTDFLAALSKHGYSDLIIQYGSVADGKEHFEQSMTETESQRKKSIVNVRGFALDPAGLGAYMREAKGISASKASREKLEEGVVISHAGSGTILDALRLNVPLIVVPNPTLLDNHQLELAEALAEQGYVVHGRLDALVDALEAAEKMRQRSREWPPINSGVHRVVNVGGLAGVMDEEMGFLD</sequence>
<keyword evidence="7" id="KW-0256">Endoplasmic reticulum</keyword>
<evidence type="ECO:0000256" key="7">
    <source>
        <dbReference type="RuleBase" id="RU362128"/>
    </source>
</evidence>
<evidence type="ECO:0000313" key="9">
    <source>
        <dbReference type="EMBL" id="WPH01409.1"/>
    </source>
</evidence>
<accession>A0AAQ3R889</accession>
<name>A0AAQ3R889_9PEZI</name>
<gene>
    <name evidence="7" type="primary">ALG13</name>
    <name evidence="9" type="ORF">R9X50_00425400</name>
</gene>
<dbReference type="EC" id="2.4.1.141" evidence="2 7"/>
<evidence type="ECO:0000256" key="4">
    <source>
        <dbReference type="ARBA" id="ARBA00024804"/>
    </source>
</evidence>
<dbReference type="GO" id="GO:0006488">
    <property type="term" value="P:dolichol-linked oligosaccharide biosynthetic process"/>
    <property type="evidence" value="ECO:0007669"/>
    <property type="project" value="TreeGrafter"/>
</dbReference>
<protein>
    <recommendedName>
        <fullName evidence="3 7">UDP-N-acetylglucosamine transferase subunit ALG13</fullName>
        <ecNumber evidence="2 7">2.4.1.141</ecNumber>
    </recommendedName>
    <alternativeName>
        <fullName evidence="5 7">Asparagine-linked glycosylation protein 13</fullName>
    </alternativeName>
</protein>
<evidence type="ECO:0000259" key="8">
    <source>
        <dbReference type="Pfam" id="PF04101"/>
    </source>
</evidence>
<evidence type="ECO:0000256" key="3">
    <source>
        <dbReference type="ARBA" id="ARBA00017468"/>
    </source>
</evidence>
<dbReference type="Pfam" id="PF04101">
    <property type="entry name" value="Glyco_tran_28_C"/>
    <property type="match status" value="1"/>
</dbReference>
<comment type="subunit">
    <text evidence="1 7">Heterodimer with ALG14 to form a functional enzyme.</text>
</comment>
<dbReference type="Proteomes" id="UP001303373">
    <property type="component" value="Chromosome 6"/>
</dbReference>
<evidence type="ECO:0000256" key="2">
    <source>
        <dbReference type="ARBA" id="ARBA00012614"/>
    </source>
</evidence>
<keyword evidence="7" id="KW-0328">Glycosyltransferase</keyword>
<dbReference type="PANTHER" id="PTHR47043">
    <property type="entry name" value="UDP-N-ACETYLGLUCOSAMINE TRANSFERASE SUBUNIT ALG13"/>
    <property type="match status" value="1"/>
</dbReference>
<keyword evidence="7" id="KW-0808">Transferase</keyword>
<dbReference type="InterPro" id="IPR052474">
    <property type="entry name" value="UDP-GlcNAc_transferase"/>
</dbReference>
<proteinExistence type="inferred from homology"/>
<reference evidence="9 10" key="1">
    <citation type="submission" date="2023-11" db="EMBL/GenBank/DDBJ databases">
        <title>An acidophilic fungus is an integral part of prey digestion in a carnivorous sundew plant.</title>
        <authorList>
            <person name="Tsai I.J."/>
        </authorList>
    </citation>
    <scope>NUCLEOTIDE SEQUENCE [LARGE SCALE GENOMIC DNA]</scope>
    <source>
        <strain evidence="9">169a</strain>
    </source>
</reference>
<dbReference type="GO" id="GO:0004577">
    <property type="term" value="F:N-acetylglucosaminyldiphosphodolichol N-acetylglucosaminyltransferase activity"/>
    <property type="evidence" value="ECO:0007669"/>
    <property type="project" value="UniProtKB-EC"/>
</dbReference>
<dbReference type="SUPFAM" id="SSF53756">
    <property type="entry name" value="UDP-Glycosyltransferase/glycogen phosphorylase"/>
    <property type="match status" value="1"/>
</dbReference>